<dbReference type="EMBL" id="LWMT01000079">
    <property type="protein sequence ID" value="KZX16052.1"/>
    <property type="molecule type" value="Genomic_DNA"/>
</dbReference>
<evidence type="ECO:0000313" key="2">
    <source>
        <dbReference type="EMBL" id="KZX16052.1"/>
    </source>
</evidence>
<dbReference type="InterPro" id="IPR052509">
    <property type="entry name" value="Metal_resp_DNA-bind_regulator"/>
</dbReference>
<dbReference type="PANTHER" id="PTHR33169">
    <property type="entry name" value="PADR-FAMILY TRANSCRIPTIONAL REGULATOR"/>
    <property type="match status" value="1"/>
</dbReference>
<proteinExistence type="predicted"/>
<protein>
    <submittedName>
        <fullName evidence="2">Lineage-specific thermal regulator protein</fullName>
    </submittedName>
</protein>
<dbReference type="Proteomes" id="UP000077066">
    <property type="component" value="Unassembled WGS sequence"/>
</dbReference>
<name>A0A166DXC9_9EURY</name>
<dbReference type="PANTHER" id="PTHR33169:SF25">
    <property type="entry name" value="DNA-BINDING PROTEIN YIZB-RELATED"/>
    <property type="match status" value="1"/>
</dbReference>
<dbReference type="OrthoDB" id="56053at2157"/>
<gene>
    <name evidence="2" type="ORF">MBFIL_05620</name>
</gene>
<evidence type="ECO:0000259" key="1">
    <source>
        <dbReference type="Pfam" id="PF03551"/>
    </source>
</evidence>
<organism evidence="2 3">
    <name type="scientific">Methanobrevibacter filiformis</name>
    <dbReference type="NCBI Taxonomy" id="55758"/>
    <lineage>
        <taxon>Archaea</taxon>
        <taxon>Methanobacteriati</taxon>
        <taxon>Methanobacteriota</taxon>
        <taxon>Methanomada group</taxon>
        <taxon>Methanobacteria</taxon>
        <taxon>Methanobacteriales</taxon>
        <taxon>Methanobacteriaceae</taxon>
        <taxon>Methanobrevibacter</taxon>
    </lineage>
</organism>
<reference evidence="2 3" key="1">
    <citation type="submission" date="2016-04" db="EMBL/GenBank/DDBJ databases">
        <title>Genome sequence of Methanobrevibacter filiformis DSM 11501.</title>
        <authorList>
            <person name="Poehlein A."/>
            <person name="Seedorf H."/>
            <person name="Daniel R."/>
        </authorList>
    </citation>
    <scope>NUCLEOTIDE SEQUENCE [LARGE SCALE GENOMIC DNA]</scope>
    <source>
        <strain evidence="2 3">DSM 11501</strain>
    </source>
</reference>
<dbReference type="AlphaFoldDB" id="A0A166DXC9"/>
<dbReference type="SUPFAM" id="SSF46785">
    <property type="entry name" value="Winged helix' DNA-binding domain"/>
    <property type="match status" value="1"/>
</dbReference>
<dbReference type="RefSeq" id="WP_066971303.1">
    <property type="nucleotide sequence ID" value="NZ_LWMT01000079.1"/>
</dbReference>
<dbReference type="Pfam" id="PF03551">
    <property type="entry name" value="PadR"/>
    <property type="match status" value="1"/>
</dbReference>
<feature type="domain" description="Transcription regulator PadR N-terminal" evidence="1">
    <location>
        <begin position="43"/>
        <end position="124"/>
    </location>
</feature>
<evidence type="ECO:0000313" key="3">
    <source>
        <dbReference type="Proteomes" id="UP000077066"/>
    </source>
</evidence>
<dbReference type="STRING" id="55758.MBFIL_05620"/>
<keyword evidence="3" id="KW-1185">Reference proteome</keyword>
<comment type="caution">
    <text evidence="2">The sequence shown here is derived from an EMBL/GenBank/DDBJ whole genome shotgun (WGS) entry which is preliminary data.</text>
</comment>
<dbReference type="PATRIC" id="fig|55758.3.peg.628"/>
<dbReference type="InterPro" id="IPR036390">
    <property type="entry name" value="WH_DNA-bd_sf"/>
</dbReference>
<sequence>MKNDKKVSDDESLDNEPLCDFDEKMLKHSAEGMMKRRMMIMIVLWIINKERTYGYELIKELNKGIPNDDNSKIKAVKKHFGSNRIYPMLKILEHKELIVGTWEMDKNRKIKYYETTDRGKCVLKKLKSHLANNTPPIFKEFLEENFFGN</sequence>
<dbReference type="InterPro" id="IPR005149">
    <property type="entry name" value="Tscrpt_reg_PadR_N"/>
</dbReference>
<dbReference type="Gene3D" id="1.10.10.10">
    <property type="entry name" value="Winged helix-like DNA-binding domain superfamily/Winged helix DNA-binding domain"/>
    <property type="match status" value="1"/>
</dbReference>
<dbReference type="InterPro" id="IPR036388">
    <property type="entry name" value="WH-like_DNA-bd_sf"/>
</dbReference>
<accession>A0A166DXC9</accession>